<evidence type="ECO:0000256" key="3">
    <source>
        <dbReference type="ARBA" id="ARBA00037140"/>
    </source>
</evidence>
<evidence type="ECO:0000256" key="4">
    <source>
        <dbReference type="ARBA" id="ARBA00041764"/>
    </source>
</evidence>
<reference evidence="6" key="3">
    <citation type="submission" date="2025-09" db="UniProtKB">
        <authorList>
            <consortium name="Ensembl"/>
        </authorList>
    </citation>
    <scope>IDENTIFICATION</scope>
</reference>
<proteinExistence type="inferred from homology"/>
<dbReference type="GO" id="GO:0000398">
    <property type="term" value="P:mRNA splicing, via spliceosome"/>
    <property type="evidence" value="ECO:0007669"/>
    <property type="project" value="InterPro"/>
</dbReference>
<dbReference type="Pfam" id="PF04502">
    <property type="entry name" value="Saf4_Yju2"/>
    <property type="match status" value="1"/>
</dbReference>
<evidence type="ECO:0000313" key="7">
    <source>
        <dbReference type="Proteomes" id="UP000694563"/>
    </source>
</evidence>
<evidence type="ECO:0000313" key="6">
    <source>
        <dbReference type="Ensembl" id="ENSCUSP00005013697.1"/>
    </source>
</evidence>
<sequence length="106" mass="11407">MGERKGTNKYYPPDFDPAKHGSLNKYHRSHPLRERARKLSQGILVIRFEMPFNIWCDGCQNHIGMGERLLGLGDSGGVWGGLGGSGGVSNLGRGPKGVPQSPGGSF</sequence>
<reference evidence="6" key="2">
    <citation type="submission" date="2025-08" db="UniProtKB">
        <authorList>
            <consortium name="Ensembl"/>
        </authorList>
    </citation>
    <scope>IDENTIFICATION</scope>
</reference>
<protein>
    <recommendedName>
        <fullName evidence="2">Probable splicing factor YJU2B</fullName>
    </recommendedName>
    <alternativeName>
        <fullName evidence="4">Coiled-coil domain-containing protein 130</fullName>
    </alternativeName>
</protein>
<evidence type="ECO:0000256" key="2">
    <source>
        <dbReference type="ARBA" id="ARBA00029515"/>
    </source>
</evidence>
<evidence type="ECO:0000256" key="1">
    <source>
        <dbReference type="ARBA" id="ARBA00005595"/>
    </source>
</evidence>
<accession>A0A8C3Y334</accession>
<dbReference type="PANTHER" id="PTHR12111">
    <property type="entry name" value="SPLICING FACTOR YJU2"/>
    <property type="match status" value="1"/>
</dbReference>
<evidence type="ECO:0000256" key="5">
    <source>
        <dbReference type="SAM" id="MobiDB-lite"/>
    </source>
</evidence>
<organism evidence="6 7">
    <name type="scientific">Catharus ustulatus</name>
    <name type="common">Russet-backed thrush</name>
    <name type="synonym">Hylocichla ustulatus</name>
    <dbReference type="NCBI Taxonomy" id="91951"/>
    <lineage>
        <taxon>Eukaryota</taxon>
        <taxon>Metazoa</taxon>
        <taxon>Chordata</taxon>
        <taxon>Craniata</taxon>
        <taxon>Vertebrata</taxon>
        <taxon>Euteleostomi</taxon>
        <taxon>Archelosauria</taxon>
        <taxon>Archosauria</taxon>
        <taxon>Dinosauria</taxon>
        <taxon>Saurischia</taxon>
        <taxon>Theropoda</taxon>
        <taxon>Coelurosauria</taxon>
        <taxon>Aves</taxon>
        <taxon>Neognathae</taxon>
        <taxon>Neoaves</taxon>
        <taxon>Telluraves</taxon>
        <taxon>Australaves</taxon>
        <taxon>Passeriformes</taxon>
        <taxon>Turdidae</taxon>
        <taxon>Catharus</taxon>
    </lineage>
</organism>
<dbReference type="AlphaFoldDB" id="A0A8C3Y334"/>
<dbReference type="GO" id="GO:0005684">
    <property type="term" value="C:U2-type spliceosomal complex"/>
    <property type="evidence" value="ECO:0007669"/>
    <property type="project" value="TreeGrafter"/>
</dbReference>
<reference evidence="6" key="1">
    <citation type="submission" date="2020-10" db="EMBL/GenBank/DDBJ databases">
        <title>Catharus ustulatus (Swainson's thrush) genome, bCatUst1, primary haplotype v2.</title>
        <authorList>
            <person name="Delmore K."/>
            <person name="Vafadar M."/>
            <person name="Formenti G."/>
            <person name="Chow W."/>
            <person name="Pelan S."/>
            <person name="Howe K."/>
            <person name="Rhie A."/>
            <person name="Mountcastle J."/>
            <person name="Haase B."/>
            <person name="Fedrigo O."/>
            <person name="Jarvis E.D."/>
        </authorList>
    </citation>
    <scope>NUCLEOTIDE SEQUENCE [LARGE SCALE GENOMIC DNA]</scope>
</reference>
<dbReference type="Proteomes" id="UP000694563">
    <property type="component" value="Chromosome 33"/>
</dbReference>
<dbReference type="PANTHER" id="PTHR12111:SF2">
    <property type="entry name" value="SPLICING FACTOR YJU2B-RELATED"/>
    <property type="match status" value="1"/>
</dbReference>
<dbReference type="InterPro" id="IPR007590">
    <property type="entry name" value="Saf4/Yju2"/>
</dbReference>
<comment type="function">
    <text evidence="3">May be involved in mRNA splicing.</text>
</comment>
<feature type="region of interest" description="Disordered" evidence="5">
    <location>
        <begin position="1"/>
        <end position="29"/>
    </location>
</feature>
<dbReference type="GO" id="GO:0071014">
    <property type="term" value="C:post-mRNA release spliceosomal complex"/>
    <property type="evidence" value="ECO:0007669"/>
    <property type="project" value="TreeGrafter"/>
</dbReference>
<feature type="region of interest" description="Disordered" evidence="5">
    <location>
        <begin position="84"/>
        <end position="106"/>
    </location>
</feature>
<dbReference type="Ensembl" id="ENSCUST00005014242.1">
    <property type="protein sequence ID" value="ENSCUSP00005013697.1"/>
    <property type="gene ID" value="ENSCUSG00005008839.1"/>
</dbReference>
<comment type="similarity">
    <text evidence="1">Belongs to the CWC16 family.</text>
</comment>
<name>A0A8C3Y334_CATUS</name>
<keyword evidence="7" id="KW-1185">Reference proteome</keyword>